<evidence type="ECO:0000313" key="4">
    <source>
        <dbReference type="EMBL" id="TWI79017.1"/>
    </source>
</evidence>
<feature type="domain" description="FecR protein" evidence="2">
    <location>
        <begin position="194"/>
        <end position="288"/>
    </location>
</feature>
<keyword evidence="1" id="KW-0812">Transmembrane</keyword>
<organism evidence="4 5">
    <name type="scientific">Lacibacter cauensis</name>
    <dbReference type="NCBI Taxonomy" id="510947"/>
    <lineage>
        <taxon>Bacteria</taxon>
        <taxon>Pseudomonadati</taxon>
        <taxon>Bacteroidota</taxon>
        <taxon>Chitinophagia</taxon>
        <taxon>Chitinophagales</taxon>
        <taxon>Chitinophagaceae</taxon>
        <taxon>Lacibacter</taxon>
    </lineage>
</organism>
<protein>
    <submittedName>
        <fullName evidence="4">FecR family protein</fullName>
    </submittedName>
</protein>
<keyword evidence="5" id="KW-1185">Reference proteome</keyword>
<gene>
    <name evidence="4" type="ORF">IQ13_3409</name>
</gene>
<dbReference type="EMBL" id="VLLE01000006">
    <property type="protein sequence ID" value="TWI79017.1"/>
    <property type="molecule type" value="Genomic_DNA"/>
</dbReference>
<evidence type="ECO:0000259" key="3">
    <source>
        <dbReference type="Pfam" id="PF16344"/>
    </source>
</evidence>
<dbReference type="InterPro" id="IPR012373">
    <property type="entry name" value="Ferrdict_sens_TM"/>
</dbReference>
<accession>A0A562SCC8</accession>
<dbReference type="InterPro" id="IPR006860">
    <property type="entry name" value="FecR"/>
</dbReference>
<dbReference type="RefSeq" id="WP_144887807.1">
    <property type="nucleotide sequence ID" value="NZ_VLLE01000006.1"/>
</dbReference>
<dbReference type="PANTHER" id="PTHR30273">
    <property type="entry name" value="PERIPLASMIC SIGNAL SENSOR AND SIGMA FACTOR ACTIVATOR FECR-RELATED"/>
    <property type="match status" value="1"/>
</dbReference>
<feature type="transmembrane region" description="Helical" evidence="1">
    <location>
        <begin position="96"/>
        <end position="118"/>
    </location>
</feature>
<dbReference type="Proteomes" id="UP000316167">
    <property type="component" value="Unassembled WGS sequence"/>
</dbReference>
<dbReference type="Gene3D" id="3.55.50.30">
    <property type="match status" value="1"/>
</dbReference>
<keyword evidence="1" id="KW-0472">Membrane</keyword>
<dbReference type="AlphaFoldDB" id="A0A562SCC8"/>
<comment type="caution">
    <text evidence="4">The sequence shown here is derived from an EMBL/GenBank/DDBJ whole genome shotgun (WGS) entry which is preliminary data.</text>
</comment>
<dbReference type="InterPro" id="IPR032508">
    <property type="entry name" value="FecR_C"/>
</dbReference>
<dbReference type="GO" id="GO:0016989">
    <property type="term" value="F:sigma factor antagonist activity"/>
    <property type="evidence" value="ECO:0007669"/>
    <property type="project" value="TreeGrafter"/>
</dbReference>
<evidence type="ECO:0000256" key="1">
    <source>
        <dbReference type="SAM" id="Phobius"/>
    </source>
</evidence>
<dbReference type="PANTHER" id="PTHR30273:SF2">
    <property type="entry name" value="PROTEIN FECR"/>
    <property type="match status" value="1"/>
</dbReference>
<name>A0A562SCC8_9BACT</name>
<dbReference type="Pfam" id="PF04773">
    <property type="entry name" value="FecR"/>
    <property type="match status" value="1"/>
</dbReference>
<feature type="domain" description="Protein FecR C-terminal" evidence="3">
    <location>
        <begin position="331"/>
        <end position="397"/>
    </location>
</feature>
<dbReference type="Pfam" id="PF16344">
    <property type="entry name" value="FecR_C"/>
    <property type="match status" value="1"/>
</dbReference>
<sequence length="399" mass="44616">MKENPYSDMEQLAYRIAYLIAGYIRNTLTKQEHLELDDWVNQSDHNMQLFEDLTDEENIKANLARMDLVLIDQRWKEVNNNLVQAEVKFMRKQKRAVWSMAAAIAIIIAGSVLLLQFMKNKPEQTNIANADTLQLLPGGNNATLTLADGSVIDLSTAKNGLIDSNLVSHANKPADGELVYEAKNNGPVSALHALSTPVGGQYKIVLADGSKVWLNASTTLRYPVAFAGSERRVEVSGEAYFEIAKNERQPFRVVLPDSSVVTVTGTQFNVMCYDNTKQNEVSLVEGHVSVYHKGRIQYLEPGTQAVVSGEGLSKNSTVDIESITGWKNGLFVFHDASIEKVMTQIERWYGAKIIYESKTKKLLNAEILRSEPLPKLLKLLELNGYVHFKIENKTIYVLP</sequence>
<proteinExistence type="predicted"/>
<evidence type="ECO:0000313" key="5">
    <source>
        <dbReference type="Proteomes" id="UP000316167"/>
    </source>
</evidence>
<dbReference type="OrthoDB" id="1452822at2"/>
<dbReference type="Gene3D" id="2.60.120.1440">
    <property type="match status" value="1"/>
</dbReference>
<keyword evidence="1" id="KW-1133">Transmembrane helix</keyword>
<reference evidence="4 5" key="1">
    <citation type="journal article" date="2015" name="Stand. Genomic Sci.">
        <title>Genomic Encyclopedia of Bacterial and Archaeal Type Strains, Phase III: the genomes of soil and plant-associated and newly described type strains.</title>
        <authorList>
            <person name="Whitman W.B."/>
            <person name="Woyke T."/>
            <person name="Klenk H.P."/>
            <person name="Zhou Y."/>
            <person name="Lilburn T.G."/>
            <person name="Beck B.J."/>
            <person name="De Vos P."/>
            <person name="Vandamme P."/>
            <person name="Eisen J.A."/>
            <person name="Garrity G."/>
            <person name="Hugenholtz P."/>
            <person name="Kyrpides N.C."/>
        </authorList>
    </citation>
    <scope>NUCLEOTIDE SEQUENCE [LARGE SCALE GENOMIC DNA]</scope>
    <source>
        <strain evidence="4 5">CGMCC 1.7271</strain>
    </source>
</reference>
<evidence type="ECO:0000259" key="2">
    <source>
        <dbReference type="Pfam" id="PF04773"/>
    </source>
</evidence>